<dbReference type="EMBL" id="BMOD01000013">
    <property type="protein sequence ID" value="GGJ43487.1"/>
    <property type="molecule type" value="Genomic_DNA"/>
</dbReference>
<accession>A0ABQ2D3P6</accession>
<protein>
    <submittedName>
        <fullName evidence="2">Uncharacterized protein</fullName>
    </submittedName>
</protein>
<proteinExistence type="predicted"/>
<evidence type="ECO:0000256" key="1">
    <source>
        <dbReference type="SAM" id="SignalP"/>
    </source>
</evidence>
<evidence type="ECO:0000313" key="3">
    <source>
        <dbReference type="Proteomes" id="UP000632222"/>
    </source>
</evidence>
<sequence>MSKIQTFNPKWSLLCLVAGGLVSCSNLAGALIPPQTLQDNPLGINQTAIQTRPGNILDYTAAPFGDYVAQSPAPNTVEVGIVISKVTVNASCLTLPASFSVTLRDIKVQVRDQSDTFAQKATIKGTTENPITVTASNKVLRPELSVYAYALAAPKTIKIIYDRQLYNIVTSGGANVARLTGTLEIADPNLVGCRVGALVDSNYVKLSNFG</sequence>
<feature type="signal peptide" evidence="1">
    <location>
        <begin position="1"/>
        <end position="28"/>
    </location>
</feature>
<comment type="caution">
    <text evidence="2">The sequence shown here is derived from an EMBL/GenBank/DDBJ whole genome shotgun (WGS) entry which is preliminary data.</text>
</comment>
<keyword evidence="3" id="KW-1185">Reference proteome</keyword>
<gene>
    <name evidence="2" type="ORF">GCM10008938_32180</name>
</gene>
<reference evidence="3" key="1">
    <citation type="journal article" date="2019" name="Int. J. Syst. Evol. Microbiol.">
        <title>The Global Catalogue of Microorganisms (GCM) 10K type strain sequencing project: providing services to taxonomists for standard genome sequencing and annotation.</title>
        <authorList>
            <consortium name="The Broad Institute Genomics Platform"/>
            <consortium name="The Broad Institute Genome Sequencing Center for Infectious Disease"/>
            <person name="Wu L."/>
            <person name="Ma J."/>
        </authorList>
    </citation>
    <scope>NUCLEOTIDE SEQUENCE [LARGE SCALE GENOMIC DNA]</scope>
    <source>
        <strain evidence="3">JCM 14370</strain>
    </source>
</reference>
<dbReference type="PROSITE" id="PS51257">
    <property type="entry name" value="PROKAR_LIPOPROTEIN"/>
    <property type="match status" value="1"/>
</dbReference>
<organism evidence="2 3">
    <name type="scientific">Deinococcus roseus</name>
    <dbReference type="NCBI Taxonomy" id="392414"/>
    <lineage>
        <taxon>Bacteria</taxon>
        <taxon>Thermotogati</taxon>
        <taxon>Deinococcota</taxon>
        <taxon>Deinococci</taxon>
        <taxon>Deinococcales</taxon>
        <taxon>Deinococcaceae</taxon>
        <taxon>Deinococcus</taxon>
    </lineage>
</organism>
<dbReference type="RefSeq" id="WP_189004151.1">
    <property type="nucleotide sequence ID" value="NZ_BMOD01000013.1"/>
</dbReference>
<evidence type="ECO:0000313" key="2">
    <source>
        <dbReference type="EMBL" id="GGJ43487.1"/>
    </source>
</evidence>
<keyword evidence="1" id="KW-0732">Signal</keyword>
<feature type="chain" id="PRO_5046652065" evidence="1">
    <location>
        <begin position="29"/>
        <end position="210"/>
    </location>
</feature>
<name>A0ABQ2D3P6_9DEIO</name>
<dbReference type="Proteomes" id="UP000632222">
    <property type="component" value="Unassembled WGS sequence"/>
</dbReference>